<dbReference type="Proteomes" id="UP000234331">
    <property type="component" value="Unassembled WGS sequence"/>
</dbReference>
<gene>
    <name evidence="12" type="primary">tsaE</name>
    <name evidence="12" type="ORF">FRACA_300056</name>
</gene>
<dbReference type="SUPFAM" id="SSF52540">
    <property type="entry name" value="P-loop containing nucleoside triphosphate hydrolases"/>
    <property type="match status" value="1"/>
</dbReference>
<evidence type="ECO:0000256" key="4">
    <source>
        <dbReference type="ARBA" id="ARBA00022490"/>
    </source>
</evidence>
<dbReference type="Pfam" id="PF02367">
    <property type="entry name" value="TsaE"/>
    <property type="match status" value="1"/>
</dbReference>
<organism evidence="12 13">
    <name type="scientific">Frankia canadensis</name>
    <dbReference type="NCBI Taxonomy" id="1836972"/>
    <lineage>
        <taxon>Bacteria</taxon>
        <taxon>Bacillati</taxon>
        <taxon>Actinomycetota</taxon>
        <taxon>Actinomycetes</taxon>
        <taxon>Frankiales</taxon>
        <taxon>Frankiaceae</taxon>
        <taxon>Frankia</taxon>
    </lineage>
</organism>
<keyword evidence="13" id="KW-1185">Reference proteome</keyword>
<evidence type="ECO:0000256" key="9">
    <source>
        <dbReference type="ARBA" id="ARBA00022842"/>
    </source>
</evidence>
<dbReference type="InterPro" id="IPR027417">
    <property type="entry name" value="P-loop_NTPase"/>
</dbReference>
<keyword evidence="9" id="KW-0460">Magnesium</keyword>
<evidence type="ECO:0000313" key="13">
    <source>
        <dbReference type="Proteomes" id="UP000234331"/>
    </source>
</evidence>
<keyword evidence="4" id="KW-0963">Cytoplasm</keyword>
<keyword evidence="8" id="KW-0067">ATP-binding</keyword>
<dbReference type="PANTHER" id="PTHR33540:SF2">
    <property type="entry name" value="TRNA THREONYLCARBAMOYLADENOSINE BIOSYNTHESIS PROTEIN TSAE"/>
    <property type="match status" value="1"/>
</dbReference>
<name>A0A2I2KU37_9ACTN</name>
<dbReference type="NCBIfam" id="TIGR00150">
    <property type="entry name" value="T6A_YjeE"/>
    <property type="match status" value="1"/>
</dbReference>
<comment type="similarity">
    <text evidence="2">Belongs to the TsaE family.</text>
</comment>
<evidence type="ECO:0000256" key="11">
    <source>
        <dbReference type="ARBA" id="ARBA00032441"/>
    </source>
</evidence>
<dbReference type="EMBL" id="FZMO01000224">
    <property type="protein sequence ID" value="SNQ49160.1"/>
    <property type="molecule type" value="Genomic_DNA"/>
</dbReference>
<evidence type="ECO:0000256" key="3">
    <source>
        <dbReference type="ARBA" id="ARBA00019010"/>
    </source>
</evidence>
<dbReference type="GO" id="GO:0002949">
    <property type="term" value="P:tRNA threonylcarbamoyladenosine modification"/>
    <property type="evidence" value="ECO:0007669"/>
    <property type="project" value="InterPro"/>
</dbReference>
<keyword evidence="6" id="KW-0479">Metal-binding</keyword>
<comment type="function">
    <text evidence="10">Required for the formation of a threonylcarbamoyl group on adenosine at position 37 (t(6)A37) in tRNAs that read codons beginning with adenine. Is involved in the transfer of the threonylcarbamoyl moiety of threonylcarbamoyl-AMP (TC-AMP) to the N6 group of A37, together with TsaD and TsaB. TsaE seems to play an indirect role in the t(6)A biosynthesis pathway, possibly in regulating the core enzymatic function of TsaD.</text>
</comment>
<dbReference type="PANTHER" id="PTHR33540">
    <property type="entry name" value="TRNA THREONYLCARBAMOYLADENOSINE BIOSYNTHESIS PROTEIN TSAE"/>
    <property type="match status" value="1"/>
</dbReference>
<sequence>MAVNAAPRDQIVVPTAERMRELGTRLATLLRPGDLLVLSGPLGAGKTVLAQGIAAGLGVRETVTSPTFVLARVYPGGRIPLVHVDAYRLGGAAELDDLDLDADADSAVTVVEWGAGLAERLAGDHLEVVVARPTAGETGEVRTVRLIASGPGWAERLRELPPG</sequence>
<evidence type="ECO:0000313" key="12">
    <source>
        <dbReference type="EMBL" id="SNQ49160.1"/>
    </source>
</evidence>
<protein>
    <recommendedName>
        <fullName evidence="3">tRNA threonylcarbamoyladenosine biosynthesis protein TsaE</fullName>
    </recommendedName>
    <alternativeName>
        <fullName evidence="11">t(6)A37 threonylcarbamoyladenosine biosynthesis protein TsaE</fullName>
    </alternativeName>
</protein>
<dbReference type="GO" id="GO:0005737">
    <property type="term" value="C:cytoplasm"/>
    <property type="evidence" value="ECO:0007669"/>
    <property type="project" value="UniProtKB-SubCell"/>
</dbReference>
<dbReference type="GO" id="GO:0046872">
    <property type="term" value="F:metal ion binding"/>
    <property type="evidence" value="ECO:0007669"/>
    <property type="project" value="UniProtKB-KW"/>
</dbReference>
<proteinExistence type="inferred from homology"/>
<evidence type="ECO:0000256" key="1">
    <source>
        <dbReference type="ARBA" id="ARBA00004496"/>
    </source>
</evidence>
<evidence type="ECO:0000256" key="2">
    <source>
        <dbReference type="ARBA" id="ARBA00007599"/>
    </source>
</evidence>
<dbReference type="AlphaFoldDB" id="A0A2I2KU37"/>
<reference evidence="12 13" key="1">
    <citation type="submission" date="2017-06" db="EMBL/GenBank/DDBJ databases">
        <authorList>
            <person name="Kim H.J."/>
            <person name="Triplett B.A."/>
        </authorList>
    </citation>
    <scope>NUCLEOTIDE SEQUENCE [LARGE SCALE GENOMIC DNA]</scope>
    <source>
        <strain evidence="12">FRACA_ARgP5</strain>
    </source>
</reference>
<evidence type="ECO:0000256" key="6">
    <source>
        <dbReference type="ARBA" id="ARBA00022723"/>
    </source>
</evidence>
<evidence type="ECO:0000256" key="10">
    <source>
        <dbReference type="ARBA" id="ARBA00024908"/>
    </source>
</evidence>
<evidence type="ECO:0000256" key="7">
    <source>
        <dbReference type="ARBA" id="ARBA00022741"/>
    </source>
</evidence>
<dbReference type="GO" id="GO:0005524">
    <property type="term" value="F:ATP binding"/>
    <property type="evidence" value="ECO:0007669"/>
    <property type="project" value="UniProtKB-KW"/>
</dbReference>
<keyword evidence="7" id="KW-0547">Nucleotide-binding</keyword>
<evidence type="ECO:0000256" key="8">
    <source>
        <dbReference type="ARBA" id="ARBA00022840"/>
    </source>
</evidence>
<keyword evidence="5" id="KW-0819">tRNA processing</keyword>
<accession>A0A2I2KU37</accession>
<evidence type="ECO:0000256" key="5">
    <source>
        <dbReference type="ARBA" id="ARBA00022694"/>
    </source>
</evidence>
<comment type="subcellular location">
    <subcellularLocation>
        <location evidence="1">Cytoplasm</location>
    </subcellularLocation>
</comment>
<dbReference type="Gene3D" id="3.40.50.300">
    <property type="entry name" value="P-loop containing nucleotide triphosphate hydrolases"/>
    <property type="match status" value="1"/>
</dbReference>
<dbReference type="RefSeq" id="WP_243407698.1">
    <property type="nucleotide sequence ID" value="NZ_FZMO01000224.1"/>
</dbReference>
<dbReference type="InterPro" id="IPR003442">
    <property type="entry name" value="T6A_TsaE"/>
</dbReference>